<evidence type="ECO:0000256" key="9">
    <source>
        <dbReference type="ARBA" id="ARBA00022932"/>
    </source>
</evidence>
<dbReference type="Pfam" id="PF00817">
    <property type="entry name" value="IMS"/>
    <property type="match status" value="1"/>
</dbReference>
<comment type="subunit">
    <text evidence="13">Monomer.</text>
</comment>
<accession>A0A5R9EFE9</accession>
<proteinExistence type="inferred from homology"/>
<organism evidence="15 16">
    <name type="scientific">Ruoffia tabacinasalis</name>
    <dbReference type="NCBI Taxonomy" id="87458"/>
    <lineage>
        <taxon>Bacteria</taxon>
        <taxon>Bacillati</taxon>
        <taxon>Bacillota</taxon>
        <taxon>Bacilli</taxon>
        <taxon>Lactobacillales</taxon>
        <taxon>Aerococcaceae</taxon>
        <taxon>Ruoffia</taxon>
    </lineage>
</organism>
<feature type="site" description="Substrate discrimination" evidence="13">
    <location>
        <position position="28"/>
    </location>
</feature>
<dbReference type="InterPro" id="IPR017961">
    <property type="entry name" value="DNA_pol_Y-fam_little_finger"/>
</dbReference>
<sequence>MQYGILSFDEVEPDISRKILHVDMDAFYASVEVRDNSKLKNKPVVIAKHPKLTGGRGIVSTCNYEARKYGIHSAMSAQEAYMRCPKAVFIQGDLNYYREISMQIREIFNEYTDLIEPVSLDEAYLDVTNNKKNMKSATIMAMEIKEEVFRRTRLTCSVGISYNKFIAKIASDYNKPNGITLVEPKDAVQFLKELSIDKFHGVGKKSLPHFHDLGIFTGEDLYEKSLDDLIENFGKMGYSLYFKVRGVHNTPVNNKRERKSIGRERTFSVFLELESEVVDNIVKLIHKVDNRHHISDMRAHTITLKIRYDNFETITRQIQSIESIESVEKSIELAKEIWEEHGHLDRTIRLLGVTFSNFDHPLYTSIKLDLE</sequence>
<dbReference type="GO" id="GO:0003887">
    <property type="term" value="F:DNA-directed DNA polymerase activity"/>
    <property type="evidence" value="ECO:0007669"/>
    <property type="project" value="UniProtKB-UniRule"/>
</dbReference>
<protein>
    <recommendedName>
        <fullName evidence="13">DNA polymerase IV</fullName>
        <shortName evidence="13">Pol IV</shortName>
        <ecNumber evidence="13">2.7.7.7</ecNumber>
    </recommendedName>
</protein>
<feature type="domain" description="UmuC" evidence="14">
    <location>
        <begin position="19"/>
        <end position="203"/>
    </location>
</feature>
<feature type="binding site" evidence="13">
    <location>
        <position position="121"/>
    </location>
    <ligand>
        <name>Mg(2+)</name>
        <dbReference type="ChEBI" id="CHEBI:18420"/>
    </ligand>
</feature>
<keyword evidence="13" id="KW-0963">Cytoplasm</keyword>
<dbReference type="AlphaFoldDB" id="A0A5R9EFE9"/>
<evidence type="ECO:0000256" key="11">
    <source>
        <dbReference type="ARBA" id="ARBA00023204"/>
    </source>
</evidence>
<evidence type="ECO:0000256" key="7">
    <source>
        <dbReference type="ARBA" id="ARBA00022763"/>
    </source>
</evidence>
<dbReference type="SUPFAM" id="SSF100879">
    <property type="entry name" value="Lesion bypass DNA polymerase (Y-family), little finger domain"/>
    <property type="match status" value="1"/>
</dbReference>
<evidence type="ECO:0000256" key="12">
    <source>
        <dbReference type="ARBA" id="ARBA00049244"/>
    </source>
</evidence>
<evidence type="ECO:0000256" key="8">
    <source>
        <dbReference type="ARBA" id="ARBA00022842"/>
    </source>
</evidence>
<evidence type="ECO:0000259" key="14">
    <source>
        <dbReference type="PROSITE" id="PS50173"/>
    </source>
</evidence>
<gene>
    <name evidence="13 15" type="primary">dinB</name>
    <name evidence="15" type="ORF">FEZ33_01725</name>
</gene>
<keyword evidence="4 13" id="KW-0548">Nucleotidyltransferase</keyword>
<dbReference type="HAMAP" id="MF_01113">
    <property type="entry name" value="DNApol_IV"/>
    <property type="match status" value="1"/>
</dbReference>
<keyword evidence="11 13" id="KW-0234">DNA repair</keyword>
<comment type="caution">
    <text evidence="15">The sequence shown here is derived from an EMBL/GenBank/DDBJ whole genome shotgun (WGS) entry which is preliminary data.</text>
</comment>
<dbReference type="InterPro" id="IPR043128">
    <property type="entry name" value="Rev_trsase/Diguanyl_cyclase"/>
</dbReference>
<evidence type="ECO:0000256" key="4">
    <source>
        <dbReference type="ARBA" id="ARBA00022695"/>
    </source>
</evidence>
<reference evidence="15 16" key="1">
    <citation type="submission" date="2019-05" db="EMBL/GenBank/DDBJ databases">
        <title>The metagenome of a microbial culture collection derived from dairy environment covers the genomic content of the human microbiome.</title>
        <authorList>
            <person name="Roder T."/>
            <person name="Wuthrich D."/>
            <person name="Sattari Z."/>
            <person name="Von Ah U."/>
            <person name="Bar C."/>
            <person name="Ronchi F."/>
            <person name="Macpherson A.J."/>
            <person name="Ganal-Vonarburg S.C."/>
            <person name="Bruggmann R."/>
            <person name="Vergeres G."/>
        </authorList>
    </citation>
    <scope>NUCLEOTIDE SEQUENCE [LARGE SCALE GENOMIC DNA]</scope>
    <source>
        <strain evidence="15 16">FAM 24227</strain>
    </source>
</reference>
<dbReference type="PANTHER" id="PTHR11076">
    <property type="entry name" value="DNA REPAIR POLYMERASE UMUC / TRANSFERASE FAMILY MEMBER"/>
    <property type="match status" value="1"/>
</dbReference>
<comment type="cofactor">
    <cofactor evidence="13">
        <name>Mg(2+)</name>
        <dbReference type="ChEBI" id="CHEBI:18420"/>
    </cofactor>
    <text evidence="13">Binds 2 magnesium ions per subunit.</text>
</comment>
<keyword evidence="10 13" id="KW-0238">DNA-binding</keyword>
<evidence type="ECO:0000256" key="6">
    <source>
        <dbReference type="ARBA" id="ARBA00022723"/>
    </source>
</evidence>
<evidence type="ECO:0000256" key="13">
    <source>
        <dbReference type="HAMAP-Rule" id="MF_01113"/>
    </source>
</evidence>
<dbReference type="GO" id="GO:0006261">
    <property type="term" value="P:DNA-templated DNA replication"/>
    <property type="evidence" value="ECO:0007669"/>
    <property type="project" value="UniProtKB-UniRule"/>
</dbReference>
<dbReference type="Proteomes" id="UP000306420">
    <property type="component" value="Unassembled WGS sequence"/>
</dbReference>
<keyword evidence="8 13" id="KW-0460">Magnesium</keyword>
<dbReference type="GO" id="GO:0009432">
    <property type="term" value="P:SOS response"/>
    <property type="evidence" value="ECO:0007669"/>
    <property type="project" value="TreeGrafter"/>
</dbReference>
<dbReference type="PROSITE" id="PS50173">
    <property type="entry name" value="UMUC"/>
    <property type="match status" value="1"/>
</dbReference>
<dbReference type="EMBL" id="VBSP01000003">
    <property type="protein sequence ID" value="TLQ49136.1"/>
    <property type="molecule type" value="Genomic_DNA"/>
</dbReference>
<evidence type="ECO:0000256" key="10">
    <source>
        <dbReference type="ARBA" id="ARBA00023125"/>
    </source>
</evidence>
<dbReference type="NCBIfam" id="NF002677">
    <property type="entry name" value="PRK02406.1"/>
    <property type="match status" value="1"/>
</dbReference>
<dbReference type="EC" id="2.7.7.7" evidence="13"/>
<dbReference type="GO" id="GO:0042276">
    <property type="term" value="P:error-prone translesion synthesis"/>
    <property type="evidence" value="ECO:0007669"/>
    <property type="project" value="TreeGrafter"/>
</dbReference>
<keyword evidence="3 13" id="KW-0808">Transferase</keyword>
<comment type="similarity">
    <text evidence="1 13">Belongs to the DNA polymerase type-Y family.</text>
</comment>
<dbReference type="Gene3D" id="1.10.150.20">
    <property type="entry name" value="5' to 3' exonuclease, C-terminal subdomain"/>
    <property type="match status" value="1"/>
</dbReference>
<dbReference type="InterPro" id="IPR022880">
    <property type="entry name" value="DNApol_IV"/>
</dbReference>
<dbReference type="GO" id="GO:0005829">
    <property type="term" value="C:cytosol"/>
    <property type="evidence" value="ECO:0007669"/>
    <property type="project" value="TreeGrafter"/>
</dbReference>
<keyword evidence="5 13" id="KW-0235">DNA replication</keyword>
<dbReference type="PANTHER" id="PTHR11076:SF33">
    <property type="entry name" value="DNA POLYMERASE KAPPA"/>
    <property type="match status" value="1"/>
</dbReference>
<dbReference type="GO" id="GO:0000287">
    <property type="term" value="F:magnesium ion binding"/>
    <property type="evidence" value="ECO:0007669"/>
    <property type="project" value="UniProtKB-UniRule"/>
</dbReference>
<dbReference type="CDD" id="cd03586">
    <property type="entry name" value="PolY_Pol_IV_kappa"/>
    <property type="match status" value="1"/>
</dbReference>
<dbReference type="Gene3D" id="3.30.70.270">
    <property type="match status" value="1"/>
</dbReference>
<comment type="catalytic activity">
    <reaction evidence="12 13">
        <text>DNA(n) + a 2'-deoxyribonucleoside 5'-triphosphate = DNA(n+1) + diphosphate</text>
        <dbReference type="Rhea" id="RHEA:22508"/>
        <dbReference type="Rhea" id="RHEA-COMP:17339"/>
        <dbReference type="Rhea" id="RHEA-COMP:17340"/>
        <dbReference type="ChEBI" id="CHEBI:33019"/>
        <dbReference type="ChEBI" id="CHEBI:61560"/>
        <dbReference type="ChEBI" id="CHEBI:173112"/>
        <dbReference type="EC" id="2.7.7.7"/>
    </reaction>
</comment>
<dbReference type="OrthoDB" id="9808813at2"/>
<keyword evidence="2 13" id="KW-0515">Mutator protein</keyword>
<dbReference type="Pfam" id="PF11799">
    <property type="entry name" value="IMS_C"/>
    <property type="match status" value="1"/>
</dbReference>
<name>A0A5R9EFE9_9LACT</name>
<dbReference type="GO" id="GO:0006281">
    <property type="term" value="P:DNA repair"/>
    <property type="evidence" value="ECO:0007669"/>
    <property type="project" value="UniProtKB-UniRule"/>
</dbReference>
<evidence type="ECO:0000256" key="3">
    <source>
        <dbReference type="ARBA" id="ARBA00022679"/>
    </source>
</evidence>
<evidence type="ECO:0000256" key="2">
    <source>
        <dbReference type="ARBA" id="ARBA00022457"/>
    </source>
</evidence>
<comment type="function">
    <text evidence="13">Poorly processive, error-prone DNA polymerase involved in untargeted mutagenesis. Copies undamaged DNA at stalled replication forks, which arise in vivo from mismatched or misaligned primer ends. These misaligned primers can be extended by PolIV. Exhibits no 3'-5' exonuclease (proofreading) activity. May be involved in translesional synthesis, in conjunction with the beta clamp from PolIII.</text>
</comment>
<dbReference type="Gene3D" id="3.40.1170.60">
    <property type="match status" value="1"/>
</dbReference>
<dbReference type="GO" id="GO:0003684">
    <property type="term" value="F:damaged DNA binding"/>
    <property type="evidence" value="ECO:0007669"/>
    <property type="project" value="InterPro"/>
</dbReference>
<dbReference type="RefSeq" id="WP_138403667.1">
    <property type="nucleotide sequence ID" value="NZ_VBSP01000003.1"/>
</dbReference>
<keyword evidence="9 13" id="KW-0239">DNA-directed DNA polymerase</keyword>
<dbReference type="SUPFAM" id="SSF56672">
    <property type="entry name" value="DNA/RNA polymerases"/>
    <property type="match status" value="1"/>
</dbReference>
<keyword evidence="7 13" id="KW-0227">DNA damage</keyword>
<dbReference type="FunFam" id="3.30.1490.100:FF:000004">
    <property type="entry name" value="DNA polymerase IV"/>
    <property type="match status" value="1"/>
</dbReference>
<dbReference type="InterPro" id="IPR050116">
    <property type="entry name" value="DNA_polymerase-Y"/>
</dbReference>
<dbReference type="InterPro" id="IPR043502">
    <property type="entry name" value="DNA/RNA_pol_sf"/>
</dbReference>
<evidence type="ECO:0000313" key="16">
    <source>
        <dbReference type="Proteomes" id="UP000306420"/>
    </source>
</evidence>
<keyword evidence="6 13" id="KW-0479">Metal-binding</keyword>
<dbReference type="Gene3D" id="3.30.1490.100">
    <property type="entry name" value="DNA polymerase, Y-family, little finger domain"/>
    <property type="match status" value="1"/>
</dbReference>
<feature type="binding site" evidence="13">
    <location>
        <position position="23"/>
    </location>
    <ligand>
        <name>Mg(2+)</name>
        <dbReference type="ChEBI" id="CHEBI:18420"/>
    </ligand>
</feature>
<dbReference type="InterPro" id="IPR036775">
    <property type="entry name" value="DNA_pol_Y-fam_lit_finger_sf"/>
</dbReference>
<dbReference type="InterPro" id="IPR001126">
    <property type="entry name" value="UmuC"/>
</dbReference>
<evidence type="ECO:0000256" key="5">
    <source>
        <dbReference type="ARBA" id="ARBA00022705"/>
    </source>
</evidence>
<evidence type="ECO:0000256" key="1">
    <source>
        <dbReference type="ARBA" id="ARBA00010945"/>
    </source>
</evidence>
<evidence type="ECO:0000313" key="15">
    <source>
        <dbReference type="EMBL" id="TLQ49136.1"/>
    </source>
</evidence>
<comment type="subcellular location">
    <subcellularLocation>
        <location evidence="13">Cytoplasm</location>
    </subcellularLocation>
</comment>
<feature type="active site" evidence="13">
    <location>
        <position position="122"/>
    </location>
</feature>